<evidence type="ECO:0000256" key="9">
    <source>
        <dbReference type="ARBA" id="ARBA00022679"/>
    </source>
</evidence>
<feature type="binding site" evidence="13">
    <location>
        <position position="133"/>
    </location>
    <ligand>
        <name>(6S)-5,6,7,8-tetrahydrofolate</name>
        <dbReference type="ChEBI" id="CHEBI:57453"/>
    </ligand>
</feature>
<sequence>MSSSVARSNQPFDGFFSASLADADPVIFDAIQKELGRQQHEIELIASENIVSKAVMEAQGSVMTNKYAEGYPGKRYYGGCQFVDIAETVAIERATKLFGCKFANVQPNSGSQANQAVFLALLQPGDTFMGLDLAAGGHLTHGSPVNVSGKWFKVAPYTVRQDDQLIDMDEVARIARETKPKLIVAGGSAYARAWDFARFRAIADEVGALFFVDMAHFAGLVAGGAHASPFPHAHVATTTTHKTLRGPRGGMILTNDEDIAKKINSAVFPGMQGGPLMHVIAAKAVSFGEALRPEFKTYAHAVVANAKALAETLKAAGFDLVTGGTDNHLMLVDLRPKNLTGKASEAALGRAYITCNKNGIPFDPQKPFVTSGVRLGTPAGTTRGFGIAEFKRIGELIAETLDGLSKANSEEGNAAVEAAVREKVKDLTARFPIYS</sequence>
<dbReference type="InterPro" id="IPR015422">
    <property type="entry name" value="PyrdxlP-dep_Trfase_small"/>
</dbReference>
<dbReference type="GO" id="GO:0004372">
    <property type="term" value="F:glycine hydroxymethyltransferase activity"/>
    <property type="evidence" value="ECO:0007669"/>
    <property type="project" value="UniProtKB-UniRule"/>
</dbReference>
<comment type="function">
    <text evidence="13">Catalyzes the reversible interconversion of serine and glycine with tetrahydrofolate (THF) serving as the one-carbon carrier. This reaction serves as the major source of one-carbon groups required for the biosynthesis of purines, thymidylate, methionine, and other important biomolecules. Also exhibits THF-independent aldolase activity toward beta-hydroxyamino acids, producing glycine and aldehydes, via a retro-aldol mechanism.</text>
</comment>
<dbReference type="PANTHER" id="PTHR11680:SF35">
    <property type="entry name" value="SERINE HYDROXYMETHYLTRANSFERASE 1"/>
    <property type="match status" value="1"/>
</dbReference>
<dbReference type="GO" id="GO:0005829">
    <property type="term" value="C:cytosol"/>
    <property type="evidence" value="ECO:0007669"/>
    <property type="project" value="TreeGrafter"/>
</dbReference>
<feature type="modified residue" description="N6-(pyridoxal phosphate)lysine" evidence="13 14">
    <location>
        <position position="242"/>
    </location>
</feature>
<dbReference type="FunFam" id="3.40.640.10:FF:000001">
    <property type="entry name" value="Serine hydroxymethyltransferase"/>
    <property type="match status" value="1"/>
</dbReference>
<comment type="catalytic activity">
    <reaction evidence="1 13">
        <text>(6R)-5,10-methylene-5,6,7,8-tetrahydrofolate + glycine + H2O = (6S)-5,6,7,8-tetrahydrofolate + L-serine</text>
        <dbReference type="Rhea" id="RHEA:15481"/>
        <dbReference type="ChEBI" id="CHEBI:15377"/>
        <dbReference type="ChEBI" id="CHEBI:15636"/>
        <dbReference type="ChEBI" id="CHEBI:33384"/>
        <dbReference type="ChEBI" id="CHEBI:57305"/>
        <dbReference type="ChEBI" id="CHEBI:57453"/>
        <dbReference type="EC" id="2.1.2.1"/>
    </reaction>
</comment>
<evidence type="ECO:0000256" key="13">
    <source>
        <dbReference type="HAMAP-Rule" id="MF_00051"/>
    </source>
</evidence>
<accession>A0A4D7QPF6</accession>
<comment type="pathway">
    <text evidence="13">Amino-acid biosynthesis; glycine biosynthesis; glycine from L-serine: step 1/1.</text>
</comment>
<evidence type="ECO:0000313" key="16">
    <source>
        <dbReference type="EMBL" id="QCK86837.1"/>
    </source>
</evidence>
<feature type="domain" description="Serine hydroxymethyltransferase-like" evidence="15">
    <location>
        <begin position="20"/>
        <end position="397"/>
    </location>
</feature>
<evidence type="ECO:0000256" key="1">
    <source>
        <dbReference type="ARBA" id="ARBA00001528"/>
    </source>
</evidence>
<dbReference type="PANTHER" id="PTHR11680">
    <property type="entry name" value="SERINE HYDROXYMETHYLTRANSFERASE"/>
    <property type="match status" value="1"/>
</dbReference>
<evidence type="ECO:0000256" key="4">
    <source>
        <dbReference type="ARBA" id="ARBA00006376"/>
    </source>
</evidence>
<reference evidence="16 17" key="1">
    <citation type="submission" date="2019-04" db="EMBL/GenBank/DDBJ databases">
        <title>Phreatobacter aquaticus sp. nov.</title>
        <authorList>
            <person name="Choi A."/>
            <person name="Baek K."/>
        </authorList>
    </citation>
    <scope>NUCLEOTIDE SEQUENCE [LARGE SCALE GENOMIC DNA]</scope>
    <source>
        <strain evidence="16 17">NMCR1094</strain>
    </source>
</reference>
<dbReference type="AlphaFoldDB" id="A0A4D7QPF6"/>
<dbReference type="HAMAP" id="MF_00051">
    <property type="entry name" value="SHMT"/>
    <property type="match status" value="1"/>
</dbReference>
<keyword evidence="9 13" id="KW-0808">Transferase</keyword>
<comment type="similarity">
    <text evidence="4 13">Belongs to the SHMT family.</text>
</comment>
<feature type="binding site" evidence="13">
    <location>
        <begin position="137"/>
        <end position="139"/>
    </location>
    <ligand>
        <name>(6S)-5,6,7,8-tetrahydrofolate</name>
        <dbReference type="ChEBI" id="CHEBI:57453"/>
    </ligand>
</feature>
<dbReference type="OrthoDB" id="9803846at2"/>
<evidence type="ECO:0000256" key="3">
    <source>
        <dbReference type="ARBA" id="ARBA00004496"/>
    </source>
</evidence>
<evidence type="ECO:0000256" key="5">
    <source>
        <dbReference type="ARBA" id="ARBA00011738"/>
    </source>
</evidence>
<comment type="pathway">
    <text evidence="13">One-carbon metabolism; tetrahydrofolate interconversion.</text>
</comment>
<evidence type="ECO:0000313" key="17">
    <source>
        <dbReference type="Proteomes" id="UP000298588"/>
    </source>
</evidence>
<evidence type="ECO:0000256" key="6">
    <source>
        <dbReference type="ARBA" id="ARBA00022490"/>
    </source>
</evidence>
<keyword evidence="16" id="KW-0489">Methyltransferase</keyword>
<dbReference type="GO" id="GO:0008168">
    <property type="term" value="F:methyltransferase activity"/>
    <property type="evidence" value="ECO:0007669"/>
    <property type="project" value="UniProtKB-KW"/>
</dbReference>
<proteinExistence type="inferred from homology"/>
<comment type="cofactor">
    <cofactor evidence="2 13 14">
        <name>pyridoxal 5'-phosphate</name>
        <dbReference type="ChEBI" id="CHEBI:597326"/>
    </cofactor>
</comment>
<dbReference type="Gene3D" id="3.90.1150.10">
    <property type="entry name" value="Aspartate Aminotransferase, domain 1"/>
    <property type="match status" value="1"/>
</dbReference>
<keyword evidence="7 13" id="KW-0554">One-carbon metabolism</keyword>
<gene>
    <name evidence="13" type="primary">glyA</name>
    <name evidence="16" type="ORF">E8L99_14280</name>
</gene>
<dbReference type="GO" id="GO:0050413">
    <property type="term" value="F:D-alanine 2-hydroxymethyltransferase activity"/>
    <property type="evidence" value="ECO:0007669"/>
    <property type="project" value="UniProtKB-EC"/>
</dbReference>
<evidence type="ECO:0000256" key="10">
    <source>
        <dbReference type="ARBA" id="ARBA00022898"/>
    </source>
</evidence>
<comment type="catalytic activity">
    <reaction evidence="11">
        <text>(6R)-5,10-methylene-5,6,7,8-tetrahydrofolate + D-alanine + H2O = 2-methylserine + (6S)-5,6,7,8-tetrahydrofolate</text>
        <dbReference type="Rhea" id="RHEA:10064"/>
        <dbReference type="ChEBI" id="CHEBI:15377"/>
        <dbReference type="ChEBI" id="CHEBI:15636"/>
        <dbReference type="ChEBI" id="CHEBI:57416"/>
        <dbReference type="ChEBI" id="CHEBI:57453"/>
        <dbReference type="ChEBI" id="CHEBI:58275"/>
        <dbReference type="EC" id="2.1.2.7"/>
    </reaction>
</comment>
<comment type="function">
    <text evidence="12">Catalyzes the reversible interconversion of alpha-methyl-L-serine to D-alanine with tetrahydrofolate (THF) serving as the one-carbon carrier. Cannot use alpha-methyl-D-serine, L-serine, D-serine or L-alanine.</text>
</comment>
<dbReference type="GO" id="GO:0035999">
    <property type="term" value="P:tetrahydrofolate interconversion"/>
    <property type="evidence" value="ECO:0007669"/>
    <property type="project" value="UniProtKB-UniRule"/>
</dbReference>
<dbReference type="InterPro" id="IPR015421">
    <property type="entry name" value="PyrdxlP-dep_Trfase_major"/>
</dbReference>
<evidence type="ECO:0000256" key="8">
    <source>
        <dbReference type="ARBA" id="ARBA00022605"/>
    </source>
</evidence>
<dbReference type="InterPro" id="IPR015424">
    <property type="entry name" value="PyrdxlP-dep_Trfase"/>
</dbReference>
<dbReference type="KEGG" id="paqt:E8L99_14280"/>
<dbReference type="Pfam" id="PF00464">
    <property type="entry name" value="SHMT"/>
    <property type="match status" value="1"/>
</dbReference>
<dbReference type="NCBIfam" id="NF000586">
    <property type="entry name" value="PRK00011.1"/>
    <property type="match status" value="1"/>
</dbReference>
<dbReference type="GO" id="GO:0030170">
    <property type="term" value="F:pyridoxal phosphate binding"/>
    <property type="evidence" value="ECO:0007669"/>
    <property type="project" value="UniProtKB-UniRule"/>
</dbReference>
<keyword evidence="6 13" id="KW-0963">Cytoplasm</keyword>
<keyword evidence="17" id="KW-1185">Reference proteome</keyword>
<dbReference type="FunFam" id="3.90.1150.10:FF:000003">
    <property type="entry name" value="Serine hydroxymethyltransferase"/>
    <property type="match status" value="1"/>
</dbReference>
<dbReference type="EMBL" id="CP039865">
    <property type="protein sequence ID" value="QCK86837.1"/>
    <property type="molecule type" value="Genomic_DNA"/>
</dbReference>
<comment type="subunit">
    <text evidence="5 13">Homodimer.</text>
</comment>
<dbReference type="EC" id="2.1.2.1" evidence="13"/>
<dbReference type="UniPathway" id="UPA00288">
    <property type="reaction ID" value="UER01023"/>
</dbReference>
<feature type="site" description="Plays an important role in substrate specificity" evidence="13">
    <location>
        <position position="241"/>
    </location>
</feature>
<protein>
    <recommendedName>
        <fullName evidence="13">Serine hydroxymethyltransferase</fullName>
        <shortName evidence="13">SHMT</shortName>
        <shortName evidence="13">Serine methylase</shortName>
        <ecNumber evidence="13">2.1.2.1</ecNumber>
    </recommendedName>
</protein>
<organism evidence="16 17">
    <name type="scientific">Phreatobacter aquaticus</name>
    <dbReference type="NCBI Taxonomy" id="2570229"/>
    <lineage>
        <taxon>Bacteria</taxon>
        <taxon>Pseudomonadati</taxon>
        <taxon>Pseudomonadota</taxon>
        <taxon>Alphaproteobacteria</taxon>
        <taxon>Hyphomicrobiales</taxon>
        <taxon>Phreatobacteraceae</taxon>
        <taxon>Phreatobacter</taxon>
    </lineage>
</organism>
<comment type="subcellular location">
    <subcellularLocation>
        <location evidence="3 13">Cytoplasm</location>
    </subcellularLocation>
</comment>
<keyword evidence="8 13" id="KW-0028">Amino-acid biosynthesis</keyword>
<evidence type="ECO:0000256" key="12">
    <source>
        <dbReference type="ARBA" id="ARBA00057572"/>
    </source>
</evidence>
<dbReference type="InterPro" id="IPR049943">
    <property type="entry name" value="Ser_HO-MeTrfase-like"/>
</dbReference>
<dbReference type="PIRSF" id="PIRSF000412">
    <property type="entry name" value="SHMT"/>
    <property type="match status" value="1"/>
</dbReference>
<dbReference type="InterPro" id="IPR001085">
    <property type="entry name" value="Ser_HO-MeTrfase"/>
</dbReference>
<evidence type="ECO:0000259" key="15">
    <source>
        <dbReference type="Pfam" id="PF00464"/>
    </source>
</evidence>
<dbReference type="Gene3D" id="3.40.640.10">
    <property type="entry name" value="Type I PLP-dependent aspartate aminotransferase-like (Major domain)"/>
    <property type="match status" value="1"/>
</dbReference>
<dbReference type="InterPro" id="IPR039429">
    <property type="entry name" value="SHMT-like_dom"/>
</dbReference>
<feature type="binding site" evidence="13">
    <location>
        <position position="257"/>
    </location>
    <ligand>
        <name>(6S)-5,6,7,8-tetrahydrofolate</name>
        <dbReference type="ChEBI" id="CHEBI:57453"/>
    </ligand>
</feature>
<dbReference type="CDD" id="cd00378">
    <property type="entry name" value="SHMT"/>
    <property type="match status" value="1"/>
</dbReference>
<dbReference type="GO" id="GO:0032259">
    <property type="term" value="P:methylation"/>
    <property type="evidence" value="ECO:0007669"/>
    <property type="project" value="UniProtKB-KW"/>
</dbReference>
<evidence type="ECO:0000256" key="7">
    <source>
        <dbReference type="ARBA" id="ARBA00022563"/>
    </source>
</evidence>
<dbReference type="InterPro" id="IPR019798">
    <property type="entry name" value="Ser_HO-MeTrfase_PLP_BS"/>
</dbReference>
<keyword evidence="10 13" id="KW-0663">Pyridoxal phosphate</keyword>
<dbReference type="GO" id="GO:0019264">
    <property type="term" value="P:glycine biosynthetic process from serine"/>
    <property type="evidence" value="ECO:0007669"/>
    <property type="project" value="UniProtKB-UniRule"/>
</dbReference>
<evidence type="ECO:0000256" key="11">
    <source>
        <dbReference type="ARBA" id="ARBA00051216"/>
    </source>
</evidence>
<dbReference type="SUPFAM" id="SSF53383">
    <property type="entry name" value="PLP-dependent transferases"/>
    <property type="match status" value="1"/>
</dbReference>
<comment type="caution">
    <text evidence="13">Lacks conserved residue(s) required for the propagation of feature annotation.</text>
</comment>
<dbReference type="RefSeq" id="WP_137100168.1">
    <property type="nucleotide sequence ID" value="NZ_CP039865.1"/>
</dbReference>
<name>A0A4D7QPF6_9HYPH</name>
<evidence type="ECO:0000256" key="2">
    <source>
        <dbReference type="ARBA" id="ARBA00001933"/>
    </source>
</evidence>
<evidence type="ECO:0000256" key="14">
    <source>
        <dbReference type="PIRSR" id="PIRSR000412-50"/>
    </source>
</evidence>
<dbReference type="Proteomes" id="UP000298588">
    <property type="component" value="Chromosome"/>
</dbReference>
<dbReference type="UniPathway" id="UPA00193"/>
<dbReference type="PROSITE" id="PS00096">
    <property type="entry name" value="SHMT"/>
    <property type="match status" value="1"/>
</dbReference>